<evidence type="ECO:0000313" key="2">
    <source>
        <dbReference type="EMBL" id="ASX25679.1"/>
    </source>
</evidence>
<dbReference type="GO" id="GO:0016620">
    <property type="term" value="F:oxidoreductase activity, acting on the aldehyde or oxo group of donors, NAD or NADP as acceptor"/>
    <property type="evidence" value="ECO:0007669"/>
    <property type="project" value="InterPro"/>
</dbReference>
<dbReference type="PANTHER" id="PTHR46278">
    <property type="entry name" value="DEHYDROGENASE, PUTATIVE-RELATED"/>
    <property type="match status" value="1"/>
</dbReference>
<dbReference type="InterPro" id="IPR012280">
    <property type="entry name" value="Semialdhyde_DH_dimer_dom"/>
</dbReference>
<dbReference type="InterPro" id="IPR000534">
    <property type="entry name" value="Semialdehyde_DH_NAD-bd"/>
</dbReference>
<dbReference type="PANTHER" id="PTHR46278:SF2">
    <property type="entry name" value="ASPARTATE-SEMIALDEHYDE DEHYDROGENASE"/>
    <property type="match status" value="1"/>
</dbReference>
<dbReference type="SMART" id="SM00859">
    <property type="entry name" value="Semialdhyde_dh"/>
    <property type="match status" value="1"/>
</dbReference>
<reference evidence="2 3" key="2">
    <citation type="submission" date="2017-09" db="EMBL/GenBank/DDBJ databases">
        <title>The genome of whitefly Bemisia tabaci, a global crop pest, provides novel insights into virus transmission, host adaptation and insecticide resistance.</title>
        <authorList>
            <person name="Kaur N."/>
            <person name="Kliot A."/>
            <person name="Pinheiro P.V."/>
            <person name="Luan J."/>
            <person name="Zheng Y."/>
            <person name="Liu W."/>
            <person name="Sun H."/>
            <person name="Yang X."/>
            <person name="Xu Y."/>
            <person name="Luo Y."/>
            <person name="Kruse A."/>
            <person name="Fisher T.W."/>
            <person name="Nelson D.R."/>
            <person name="Elimelech M."/>
            <person name="MacCoss M."/>
            <person name="Johnson R."/>
            <person name="Cohen E."/>
            <person name="Hunter W.B."/>
            <person name="Brown J.K."/>
            <person name="Jander G."/>
            <person name="Cilia M."/>
            <person name="Douglas A.E."/>
            <person name="Ghanim M."/>
            <person name="Simmons A.M."/>
            <person name="Wintermantel W.M."/>
            <person name="Ling K.-S."/>
            <person name="Fei Z."/>
        </authorList>
    </citation>
    <scope>NUCLEOTIDE SEQUENCE [LARGE SCALE GENOMIC DNA]</scope>
    <source>
        <strain evidence="2 3">MEAM1</strain>
    </source>
</reference>
<dbReference type="SUPFAM" id="SSF55347">
    <property type="entry name" value="Glyceraldehyde-3-phosphate dehydrogenase-like, C-terminal domain"/>
    <property type="match status" value="1"/>
</dbReference>
<dbReference type="AlphaFoldDB" id="A0A249DWC7"/>
<dbReference type="GO" id="GO:0051287">
    <property type="term" value="F:NAD binding"/>
    <property type="evidence" value="ECO:0007669"/>
    <property type="project" value="InterPro"/>
</dbReference>
<dbReference type="OrthoDB" id="9805684at2"/>
<dbReference type="InterPro" id="IPR036291">
    <property type="entry name" value="NAD(P)-bd_dom_sf"/>
</dbReference>
<evidence type="ECO:0000256" key="1">
    <source>
        <dbReference type="ARBA" id="ARBA00010584"/>
    </source>
</evidence>
<dbReference type="SUPFAM" id="SSF51735">
    <property type="entry name" value="NAD(P)-binding Rossmann-fold domains"/>
    <property type="match status" value="1"/>
</dbReference>
<accession>A0A249DWC7</accession>
<dbReference type="RefSeq" id="WP_016856846.1">
    <property type="nucleotide sequence ID" value="NZ_CP016303.1"/>
</dbReference>
<dbReference type="Pfam" id="PF02774">
    <property type="entry name" value="Semialdhyde_dhC"/>
    <property type="match status" value="1"/>
</dbReference>
<dbReference type="NCBIfam" id="NF005957">
    <property type="entry name" value="PRK08040.1"/>
    <property type="match status" value="1"/>
</dbReference>
<dbReference type="Gene3D" id="3.30.360.10">
    <property type="entry name" value="Dihydrodipicolinate Reductase, domain 2"/>
    <property type="match status" value="1"/>
</dbReference>
<proteinExistence type="inferred from homology"/>
<dbReference type="CDD" id="cd18129">
    <property type="entry name" value="ASADH_C_USG1_like"/>
    <property type="match status" value="1"/>
</dbReference>
<reference evidence="3" key="1">
    <citation type="submission" date="2016-06" db="EMBL/GenBank/DDBJ databases">
        <authorList>
            <person name="Chen W."/>
            <person name="Hasegawa D.K."/>
        </authorList>
    </citation>
    <scope>NUCLEOTIDE SEQUENCE [LARGE SCALE GENOMIC DNA]</scope>
    <source>
        <strain evidence="3">MEAM1</strain>
    </source>
</reference>
<evidence type="ECO:0000313" key="3">
    <source>
        <dbReference type="Proteomes" id="UP000216438"/>
    </source>
</evidence>
<dbReference type="GO" id="GO:0046983">
    <property type="term" value="F:protein dimerization activity"/>
    <property type="evidence" value="ECO:0007669"/>
    <property type="project" value="InterPro"/>
</dbReference>
<gene>
    <name evidence="2" type="ORF">BA171_00385</name>
</gene>
<dbReference type="Gene3D" id="3.40.50.720">
    <property type="entry name" value="NAD(P)-binding Rossmann-like Domain"/>
    <property type="match status" value="1"/>
</dbReference>
<comment type="similarity">
    <text evidence="1">Belongs to the aspartate-semialdehyde dehydrogenase family.</text>
</comment>
<name>A0A249DWC7_9ENTR</name>
<sequence length="335" mass="36953">MSDGWNVALLGATGAVGRALIEMLQECSFPIGHLYLLATKQSAGEVIRFAGKSVPVQNAAEFDWSKAQIAFFVAGRKATAFYAETASDAGCRIIDNSGLFSMDSHVPLIVPMVNPQVLSQIPYHNIVAVADSLTSQLLVAIKPLIEQMGLSRLNVTNMISVSAYGKAAVDDLAGQTAKLLNGVSPEKSVFKKQLAFNLLPLVNDEEESVYEERHLVNQIRKILQDPHLPISVSCIQAPVFYGHAQIVHFEALQPISFNQVRSELENIQNIQLFSEYDYPTQVSDLENNAVNVGCIRNDYGMPEIVQFWSVADNIRFTGAHMLIKTAELLIRERLH</sequence>
<protein>
    <submittedName>
        <fullName evidence="2">Aspartate-semialdehyde dehydrogenase</fullName>
    </submittedName>
</protein>
<dbReference type="NCBIfam" id="NF011456">
    <property type="entry name" value="PRK14874.1"/>
    <property type="match status" value="1"/>
</dbReference>
<dbReference type="Proteomes" id="UP000216438">
    <property type="component" value="Chromosome"/>
</dbReference>
<dbReference type="Pfam" id="PF01118">
    <property type="entry name" value="Semialdhyde_dh"/>
    <property type="match status" value="1"/>
</dbReference>
<dbReference type="GO" id="GO:0008652">
    <property type="term" value="P:amino acid biosynthetic process"/>
    <property type="evidence" value="ECO:0007669"/>
    <property type="project" value="InterPro"/>
</dbReference>
<dbReference type="PIRSF" id="PIRSF000148">
    <property type="entry name" value="ASA_dh"/>
    <property type="match status" value="1"/>
</dbReference>
<dbReference type="CDD" id="cd17894">
    <property type="entry name" value="ASADH_USG1_N"/>
    <property type="match status" value="1"/>
</dbReference>
<dbReference type="EMBL" id="CP016303">
    <property type="protein sequence ID" value="ASX25679.1"/>
    <property type="molecule type" value="Genomic_DNA"/>
</dbReference>
<organism evidence="2 3">
    <name type="scientific">Candidatus Hamiltonella defensa</name>
    <name type="common">Bemisia tabaci</name>
    <dbReference type="NCBI Taxonomy" id="672795"/>
    <lineage>
        <taxon>Bacteria</taxon>
        <taxon>Pseudomonadati</taxon>
        <taxon>Pseudomonadota</taxon>
        <taxon>Gammaproteobacteria</taxon>
        <taxon>Enterobacterales</taxon>
        <taxon>Enterobacteriaceae</taxon>
        <taxon>aphid secondary symbionts</taxon>
        <taxon>Candidatus Williamhamiltonella</taxon>
    </lineage>
</organism>